<evidence type="ECO:0000256" key="7">
    <source>
        <dbReference type="ARBA" id="ARBA00023015"/>
    </source>
</evidence>
<keyword evidence="8" id="KW-0238">DNA-binding</keyword>
<dbReference type="PANTHER" id="PTHR24399:SF54">
    <property type="entry name" value="GASTRULA ZINC FINGER PROTEIN XLCGF26.1-LIKE-RELATED"/>
    <property type="match status" value="1"/>
</dbReference>
<proteinExistence type="inferred from homology"/>
<evidence type="ECO:0000256" key="4">
    <source>
        <dbReference type="ARBA" id="ARBA00022737"/>
    </source>
</evidence>
<keyword evidence="15" id="KW-1185">Reference proteome</keyword>
<organism evidence="14 15">
    <name type="scientific">Ranitomeya imitator</name>
    <name type="common">mimic poison frog</name>
    <dbReference type="NCBI Taxonomy" id="111125"/>
    <lineage>
        <taxon>Eukaryota</taxon>
        <taxon>Metazoa</taxon>
        <taxon>Chordata</taxon>
        <taxon>Craniata</taxon>
        <taxon>Vertebrata</taxon>
        <taxon>Euteleostomi</taxon>
        <taxon>Amphibia</taxon>
        <taxon>Batrachia</taxon>
        <taxon>Anura</taxon>
        <taxon>Neobatrachia</taxon>
        <taxon>Hyloidea</taxon>
        <taxon>Dendrobatidae</taxon>
        <taxon>Dendrobatinae</taxon>
        <taxon>Ranitomeya</taxon>
    </lineage>
</organism>
<comment type="similarity">
    <text evidence="2">Belongs to the krueppel C2H2-type zinc-finger protein family.</text>
</comment>
<keyword evidence="10" id="KW-0539">Nucleus</keyword>
<keyword evidence="6" id="KW-0862">Zinc</keyword>
<reference evidence="14" key="1">
    <citation type="submission" date="2023-07" db="EMBL/GenBank/DDBJ databases">
        <authorList>
            <person name="Stuckert A."/>
        </authorList>
    </citation>
    <scope>NUCLEOTIDE SEQUENCE</scope>
</reference>
<dbReference type="SMART" id="SM00355">
    <property type="entry name" value="ZnF_C2H2"/>
    <property type="match status" value="1"/>
</dbReference>
<evidence type="ECO:0000256" key="12">
    <source>
        <dbReference type="SAM" id="MobiDB-lite"/>
    </source>
</evidence>
<comment type="subcellular location">
    <subcellularLocation>
        <location evidence="1">Nucleus</location>
    </subcellularLocation>
</comment>
<evidence type="ECO:0000256" key="1">
    <source>
        <dbReference type="ARBA" id="ARBA00004123"/>
    </source>
</evidence>
<dbReference type="SUPFAM" id="SSF57667">
    <property type="entry name" value="beta-beta-alpha zinc fingers"/>
    <property type="match status" value="1"/>
</dbReference>
<dbReference type="Proteomes" id="UP001176940">
    <property type="component" value="Unassembled WGS sequence"/>
</dbReference>
<evidence type="ECO:0000256" key="8">
    <source>
        <dbReference type="ARBA" id="ARBA00023125"/>
    </source>
</evidence>
<evidence type="ECO:0000256" key="5">
    <source>
        <dbReference type="ARBA" id="ARBA00022771"/>
    </source>
</evidence>
<feature type="region of interest" description="Disordered" evidence="12">
    <location>
        <begin position="1"/>
        <end position="22"/>
    </location>
</feature>
<gene>
    <name evidence="14" type="ORF">RIMI_LOCUS12733170</name>
</gene>
<dbReference type="PROSITE" id="PS50157">
    <property type="entry name" value="ZINC_FINGER_C2H2_2"/>
    <property type="match status" value="1"/>
</dbReference>
<feature type="domain" description="C2H2-type" evidence="13">
    <location>
        <begin position="141"/>
        <end position="168"/>
    </location>
</feature>
<dbReference type="PROSITE" id="PS00028">
    <property type="entry name" value="ZINC_FINGER_C2H2_1"/>
    <property type="match status" value="1"/>
</dbReference>
<name>A0ABN9LWP1_9NEOB</name>
<evidence type="ECO:0000256" key="6">
    <source>
        <dbReference type="ARBA" id="ARBA00022833"/>
    </source>
</evidence>
<evidence type="ECO:0000259" key="13">
    <source>
        <dbReference type="PROSITE" id="PS50157"/>
    </source>
</evidence>
<evidence type="ECO:0000256" key="11">
    <source>
        <dbReference type="PROSITE-ProRule" id="PRU00042"/>
    </source>
</evidence>
<sequence>MPVFIDGSSNRTTPERCPSPPYSLDCPEENHIAPQDNQAEDLIHIKVEVIEEEEETYLIDNFHCKEEDIPENINSDTQTSWSTPKERKKMQNQNIQDSSRVEPEIQRLPSDLSSGASNREQWDHDNSHGLPNKTKTGKKIHPCAECGKCFHNSANLSRHLRIHTGFKAIFMFRISLKLRFLYSRASDHVTWGHTVIHHCAYGLITSIGSLGHRHRKSQQGRNWEGIGAIIRTPPSAVNLSPIVEVYL</sequence>
<evidence type="ECO:0000256" key="3">
    <source>
        <dbReference type="ARBA" id="ARBA00022723"/>
    </source>
</evidence>
<dbReference type="Gene3D" id="3.30.160.60">
    <property type="entry name" value="Classic Zinc Finger"/>
    <property type="match status" value="1"/>
</dbReference>
<dbReference type="EMBL" id="CAUEEQ010030585">
    <property type="protein sequence ID" value="CAJ0949764.1"/>
    <property type="molecule type" value="Genomic_DNA"/>
</dbReference>
<dbReference type="InterPro" id="IPR013087">
    <property type="entry name" value="Znf_C2H2_type"/>
</dbReference>
<evidence type="ECO:0000256" key="10">
    <source>
        <dbReference type="ARBA" id="ARBA00023242"/>
    </source>
</evidence>
<dbReference type="PANTHER" id="PTHR24399">
    <property type="entry name" value="ZINC FINGER AND BTB DOMAIN-CONTAINING"/>
    <property type="match status" value="1"/>
</dbReference>
<evidence type="ECO:0000256" key="2">
    <source>
        <dbReference type="ARBA" id="ARBA00006991"/>
    </source>
</evidence>
<evidence type="ECO:0000313" key="14">
    <source>
        <dbReference type="EMBL" id="CAJ0949764.1"/>
    </source>
</evidence>
<keyword evidence="3" id="KW-0479">Metal-binding</keyword>
<feature type="compositionally biased region" description="Polar residues" evidence="12">
    <location>
        <begin position="72"/>
        <end position="83"/>
    </location>
</feature>
<keyword evidence="7" id="KW-0805">Transcription regulation</keyword>
<evidence type="ECO:0000256" key="9">
    <source>
        <dbReference type="ARBA" id="ARBA00023163"/>
    </source>
</evidence>
<keyword evidence="4" id="KW-0677">Repeat</keyword>
<accession>A0ABN9LWP1</accession>
<keyword evidence="5 11" id="KW-0863">Zinc-finger</keyword>
<feature type="region of interest" description="Disordered" evidence="12">
    <location>
        <begin position="69"/>
        <end position="137"/>
    </location>
</feature>
<keyword evidence="9" id="KW-0804">Transcription</keyword>
<protein>
    <recommendedName>
        <fullName evidence="13">C2H2-type domain-containing protein</fullName>
    </recommendedName>
</protein>
<evidence type="ECO:0000313" key="15">
    <source>
        <dbReference type="Proteomes" id="UP001176940"/>
    </source>
</evidence>
<comment type="caution">
    <text evidence="14">The sequence shown here is derived from an EMBL/GenBank/DDBJ whole genome shotgun (WGS) entry which is preliminary data.</text>
</comment>
<dbReference type="InterPro" id="IPR036236">
    <property type="entry name" value="Znf_C2H2_sf"/>
</dbReference>